<sequence length="331" mass="36217">MLSQAFPRLAARASARVSPLQDDLSFSKSPYLNPRSGVWNLYSGSAQSFLSSRAALVAATAASAGSIAWYTHLYGAPFLPEASANTAAEDGLHPANLPFEHKGWFDTFNHGSIRRGYQVYREVCSACHSLDRIAWRNLVGVSHTVDEVKAMAEEVEYTDGPNDEGEMFQRPGKLADYMPPPYANDEAARAGNAGALPPDLSLVVKARHGGVDYIYSLLTGYVDPPPGVTVAEGMNYNPYFPGGGIAMARVLFDGLVEYDDKTPATTSQMAKDVVTFLAWAAEPEHDDRKKMGMQAVIILSTMTAISLYIKRFKWTPIKNRKLFYNPPKGSH</sequence>
<dbReference type="FunFam" id="1.10.760.10:FF:000002">
    <property type="entry name" value="Cytochrome c1, heme protein"/>
    <property type="match status" value="1"/>
</dbReference>
<dbReference type="OrthoDB" id="5925at2759"/>
<feature type="binding site" description="covalent" evidence="17">
    <location>
        <position position="128"/>
    </location>
    <ligand>
        <name>heme c</name>
        <dbReference type="ChEBI" id="CHEBI:61717"/>
    </ligand>
</feature>
<dbReference type="Gene3D" id="1.20.5.100">
    <property type="entry name" value="Cytochrome c1, transmembrane anchor, C-terminal"/>
    <property type="match status" value="1"/>
</dbReference>
<evidence type="ECO:0000259" key="18">
    <source>
        <dbReference type="PROSITE" id="PS51007"/>
    </source>
</evidence>
<dbReference type="FunFam" id="1.20.5.100:FF:000003">
    <property type="entry name" value="Cytochrome c1, heme protein, mitochondrial"/>
    <property type="match status" value="1"/>
</dbReference>
<dbReference type="SUPFAM" id="SSF81496">
    <property type="entry name" value="Cytochrome c1 subunit of cytochrome bc1 complex (Ubiquinol-cytochrome c reductase), transmembrane anchor"/>
    <property type="match status" value="1"/>
</dbReference>
<evidence type="ECO:0000313" key="19">
    <source>
        <dbReference type="EMBL" id="RSH95155.1"/>
    </source>
</evidence>
<dbReference type="EMBL" id="RSCD01000001">
    <property type="protein sequence ID" value="RSH95155.1"/>
    <property type="molecule type" value="Genomic_DNA"/>
</dbReference>
<keyword evidence="9" id="KW-0999">Mitochondrion inner membrane</keyword>
<evidence type="ECO:0000313" key="20">
    <source>
        <dbReference type="Proteomes" id="UP000279259"/>
    </source>
</evidence>
<evidence type="ECO:0000256" key="12">
    <source>
        <dbReference type="ARBA" id="ARBA00022989"/>
    </source>
</evidence>
<feature type="binding site" description="covalent" evidence="17">
    <location>
        <position position="127"/>
    </location>
    <ligand>
        <name>heme c</name>
        <dbReference type="ChEBI" id="CHEBI:61717"/>
    </ligand>
</feature>
<dbReference type="GO" id="GO:0008121">
    <property type="term" value="F:quinol-cytochrome-c reductase activity"/>
    <property type="evidence" value="ECO:0007669"/>
    <property type="project" value="UniProtKB-EC"/>
</dbReference>
<name>A0A427YVX3_9TREE</name>
<dbReference type="InterPro" id="IPR009056">
    <property type="entry name" value="Cyt_c-like_dom"/>
</dbReference>
<evidence type="ECO:0000256" key="5">
    <source>
        <dbReference type="ARBA" id="ARBA00022617"/>
    </source>
</evidence>
<keyword evidence="12" id="KW-1133">Transmembrane helix</keyword>
<keyword evidence="7" id="KW-0812">Transmembrane</keyword>
<comment type="similarity">
    <text evidence="2">Belongs to the cytochrome c family.</text>
</comment>
<gene>
    <name evidence="19" type="primary">CYT1</name>
    <name evidence="19" type="ORF">EHS25_000241</name>
</gene>
<keyword evidence="8 17" id="KW-0479">Metal-binding</keyword>
<comment type="catalytic activity">
    <reaction evidence="16">
        <text>a quinol + 2 Fe(III)-[cytochrome c](out) = a quinone + 2 Fe(II)-[cytochrome c](out) + 2 H(+)(out)</text>
        <dbReference type="Rhea" id="RHEA:11484"/>
        <dbReference type="Rhea" id="RHEA-COMP:10350"/>
        <dbReference type="Rhea" id="RHEA-COMP:14399"/>
        <dbReference type="ChEBI" id="CHEBI:15378"/>
        <dbReference type="ChEBI" id="CHEBI:24646"/>
        <dbReference type="ChEBI" id="CHEBI:29033"/>
        <dbReference type="ChEBI" id="CHEBI:29034"/>
        <dbReference type="ChEBI" id="CHEBI:132124"/>
        <dbReference type="EC" id="7.1.1.8"/>
    </reaction>
</comment>
<keyword evidence="14" id="KW-0496">Mitochondrion</keyword>
<feature type="binding site" description="covalent" evidence="17">
    <location>
        <position position="124"/>
    </location>
    <ligand>
        <name>heme c</name>
        <dbReference type="ChEBI" id="CHEBI:61717"/>
    </ligand>
</feature>
<dbReference type="SUPFAM" id="SSF46626">
    <property type="entry name" value="Cytochrome c"/>
    <property type="match status" value="1"/>
</dbReference>
<keyword evidence="11" id="KW-0249">Electron transport</keyword>
<dbReference type="PANTHER" id="PTHR10266:SF3">
    <property type="entry name" value="CYTOCHROME C1, HEME PROTEIN, MITOCHONDRIAL"/>
    <property type="match status" value="1"/>
</dbReference>
<keyword evidence="6" id="KW-0679">Respiratory chain</keyword>
<feature type="domain" description="Cytochrome c" evidence="18">
    <location>
        <begin position="111"/>
        <end position="281"/>
    </location>
</feature>
<dbReference type="GO" id="GO:0020037">
    <property type="term" value="F:heme binding"/>
    <property type="evidence" value="ECO:0007669"/>
    <property type="project" value="InterPro"/>
</dbReference>
<dbReference type="EC" id="7.1.1.8" evidence="3"/>
<evidence type="ECO:0000256" key="15">
    <source>
        <dbReference type="ARBA" id="ARBA00023136"/>
    </source>
</evidence>
<accession>A0A427YVX3</accession>
<dbReference type="GO" id="GO:0006122">
    <property type="term" value="P:mitochondrial electron transport, ubiquinol to cytochrome c"/>
    <property type="evidence" value="ECO:0007669"/>
    <property type="project" value="TreeGrafter"/>
</dbReference>
<protein>
    <recommendedName>
        <fullName evidence="3">quinol--cytochrome-c reductase</fullName>
        <ecNumber evidence="3">7.1.1.8</ecNumber>
    </recommendedName>
</protein>
<dbReference type="STRING" id="1890683.A0A427YVX3"/>
<keyword evidence="5 17" id="KW-0349">Heme</keyword>
<comment type="cofactor">
    <cofactor evidence="17">
        <name>heme c</name>
        <dbReference type="ChEBI" id="CHEBI:61717"/>
    </cofactor>
    <text evidence="17">Binds 1 heme c group covalently per subunit.</text>
</comment>
<dbReference type="Gene3D" id="1.10.760.10">
    <property type="entry name" value="Cytochrome c-like domain"/>
    <property type="match status" value="1"/>
</dbReference>
<keyword evidence="15" id="KW-0472">Membrane</keyword>
<dbReference type="InterPro" id="IPR036909">
    <property type="entry name" value="Cyt_c-like_dom_sf"/>
</dbReference>
<dbReference type="GO" id="GO:0046872">
    <property type="term" value="F:metal ion binding"/>
    <property type="evidence" value="ECO:0007669"/>
    <property type="project" value="UniProtKB-KW"/>
</dbReference>
<evidence type="ECO:0000256" key="14">
    <source>
        <dbReference type="ARBA" id="ARBA00023128"/>
    </source>
</evidence>
<dbReference type="Pfam" id="PF02167">
    <property type="entry name" value="Cytochrom_C1"/>
    <property type="match status" value="1"/>
</dbReference>
<dbReference type="AlphaFoldDB" id="A0A427YVX3"/>
<dbReference type="Proteomes" id="UP000279259">
    <property type="component" value="Unassembled WGS sequence"/>
</dbReference>
<evidence type="ECO:0000256" key="8">
    <source>
        <dbReference type="ARBA" id="ARBA00022723"/>
    </source>
</evidence>
<evidence type="ECO:0000256" key="3">
    <source>
        <dbReference type="ARBA" id="ARBA00012951"/>
    </source>
</evidence>
<evidence type="ECO:0000256" key="6">
    <source>
        <dbReference type="ARBA" id="ARBA00022660"/>
    </source>
</evidence>
<dbReference type="PANTHER" id="PTHR10266">
    <property type="entry name" value="CYTOCHROME C1"/>
    <property type="match status" value="1"/>
</dbReference>
<evidence type="ECO:0000256" key="10">
    <source>
        <dbReference type="ARBA" id="ARBA00022967"/>
    </source>
</evidence>
<comment type="caution">
    <text evidence="19">The sequence shown here is derived from an EMBL/GenBank/DDBJ whole genome shotgun (WGS) entry which is preliminary data.</text>
</comment>
<evidence type="ECO:0000256" key="7">
    <source>
        <dbReference type="ARBA" id="ARBA00022692"/>
    </source>
</evidence>
<keyword evidence="4" id="KW-0813">Transport</keyword>
<dbReference type="InterPro" id="IPR002326">
    <property type="entry name" value="Cyt_c1"/>
</dbReference>
<evidence type="ECO:0000256" key="11">
    <source>
        <dbReference type="ARBA" id="ARBA00022982"/>
    </source>
</evidence>
<feature type="binding site" description="covalent" evidence="17">
    <location>
        <position position="247"/>
    </location>
    <ligand>
        <name>heme c</name>
        <dbReference type="ChEBI" id="CHEBI:61717"/>
    </ligand>
</feature>
<keyword evidence="13 17" id="KW-0408">Iron</keyword>
<dbReference type="PROSITE" id="PS51007">
    <property type="entry name" value="CYTC"/>
    <property type="match status" value="1"/>
</dbReference>
<evidence type="ECO:0000256" key="16">
    <source>
        <dbReference type="ARBA" id="ARBA00029351"/>
    </source>
</evidence>
<evidence type="ECO:0000256" key="9">
    <source>
        <dbReference type="ARBA" id="ARBA00022792"/>
    </source>
</evidence>
<keyword evidence="10" id="KW-1278">Translocase</keyword>
<dbReference type="PRINTS" id="PR00603">
    <property type="entry name" value="CYTOCHROMEC1"/>
</dbReference>
<evidence type="ECO:0000256" key="17">
    <source>
        <dbReference type="PIRSR" id="PIRSR602326-1"/>
    </source>
</evidence>
<dbReference type="GO" id="GO:0005743">
    <property type="term" value="C:mitochondrial inner membrane"/>
    <property type="evidence" value="ECO:0007669"/>
    <property type="project" value="UniProtKB-SubCell"/>
</dbReference>
<keyword evidence="20" id="KW-1185">Reference proteome</keyword>
<proteinExistence type="inferred from homology"/>
<comment type="subcellular location">
    <subcellularLocation>
        <location evidence="1">Mitochondrion inner membrane</location>
    </subcellularLocation>
</comment>
<organism evidence="19 20">
    <name type="scientific">Saitozyma podzolica</name>
    <dbReference type="NCBI Taxonomy" id="1890683"/>
    <lineage>
        <taxon>Eukaryota</taxon>
        <taxon>Fungi</taxon>
        <taxon>Dikarya</taxon>
        <taxon>Basidiomycota</taxon>
        <taxon>Agaricomycotina</taxon>
        <taxon>Tremellomycetes</taxon>
        <taxon>Tremellales</taxon>
        <taxon>Trimorphomycetaceae</taxon>
        <taxon>Saitozyma</taxon>
    </lineage>
</organism>
<reference evidence="19 20" key="1">
    <citation type="submission" date="2018-11" db="EMBL/GenBank/DDBJ databases">
        <title>Genome sequence of Saitozyma podzolica DSM 27192.</title>
        <authorList>
            <person name="Aliyu H."/>
            <person name="Gorte O."/>
            <person name="Ochsenreither K."/>
        </authorList>
    </citation>
    <scope>NUCLEOTIDE SEQUENCE [LARGE SCALE GENOMIC DNA]</scope>
    <source>
        <strain evidence="19 20">DSM 27192</strain>
    </source>
</reference>
<evidence type="ECO:0000256" key="1">
    <source>
        <dbReference type="ARBA" id="ARBA00004273"/>
    </source>
</evidence>
<dbReference type="InterPro" id="IPR021157">
    <property type="entry name" value="Cyt_c1_TM_anchor_C"/>
</dbReference>
<evidence type="ECO:0000256" key="2">
    <source>
        <dbReference type="ARBA" id="ARBA00006488"/>
    </source>
</evidence>
<evidence type="ECO:0000256" key="13">
    <source>
        <dbReference type="ARBA" id="ARBA00023004"/>
    </source>
</evidence>
<evidence type="ECO:0000256" key="4">
    <source>
        <dbReference type="ARBA" id="ARBA00022448"/>
    </source>
</evidence>